<name>A0AAI8KZ32_9ACTN</name>
<gene>
    <name evidence="2" type="ORF">DWG14_02564</name>
</gene>
<organism evidence="2 3">
    <name type="scientific">Streptomyces griseorubiginosus</name>
    <dbReference type="NCBI Taxonomy" id="67304"/>
    <lineage>
        <taxon>Bacteria</taxon>
        <taxon>Bacillati</taxon>
        <taxon>Actinomycetota</taxon>
        <taxon>Actinomycetes</taxon>
        <taxon>Kitasatosporales</taxon>
        <taxon>Streptomycetaceae</taxon>
        <taxon>Streptomyces</taxon>
    </lineage>
</organism>
<reference evidence="2 3" key="1">
    <citation type="submission" date="2018-09" db="EMBL/GenBank/DDBJ databases">
        <title>Production of Trimethoprim by Streptomyces sp. 3E-1.</title>
        <authorList>
            <person name="Kang H.J."/>
            <person name="Kim S.B."/>
        </authorList>
    </citation>
    <scope>NUCLEOTIDE SEQUENCE [LARGE SCALE GENOMIC DNA]</scope>
    <source>
        <strain evidence="2 3">3E-1</strain>
    </source>
</reference>
<dbReference type="Proteomes" id="UP000265765">
    <property type="component" value="Chromosome"/>
</dbReference>
<feature type="compositionally biased region" description="Basic and acidic residues" evidence="1">
    <location>
        <begin position="48"/>
        <end position="68"/>
    </location>
</feature>
<dbReference type="AlphaFoldDB" id="A0AAI8KZ32"/>
<feature type="compositionally biased region" description="Basic residues" evidence="1">
    <location>
        <begin position="69"/>
        <end position="80"/>
    </location>
</feature>
<evidence type="ECO:0000313" key="3">
    <source>
        <dbReference type="Proteomes" id="UP000265765"/>
    </source>
</evidence>
<evidence type="ECO:0000313" key="2">
    <source>
        <dbReference type="EMBL" id="AYC38335.1"/>
    </source>
</evidence>
<protein>
    <submittedName>
        <fullName evidence="2">Uncharacterized protein</fullName>
    </submittedName>
</protein>
<feature type="region of interest" description="Disordered" evidence="1">
    <location>
        <begin position="48"/>
        <end position="80"/>
    </location>
</feature>
<dbReference type="KEGG" id="sge:DWG14_02564"/>
<sequence length="80" mass="9446">MEASQKAKPETDSDKDDAMYAEYQLSQYRSAELIRQAEHERLVRETLRSRRAARREAAERTAETDSHTGRPRRHRFLRTA</sequence>
<dbReference type="EMBL" id="CP032427">
    <property type="protein sequence ID" value="AYC38335.1"/>
    <property type="molecule type" value="Genomic_DNA"/>
</dbReference>
<evidence type="ECO:0000256" key="1">
    <source>
        <dbReference type="SAM" id="MobiDB-lite"/>
    </source>
</evidence>
<proteinExistence type="predicted"/>
<accession>A0AAI8KZ32</accession>